<reference evidence="17 18" key="1">
    <citation type="submission" date="2009-02" db="EMBL/GenBank/DDBJ databases">
        <title>Vibrio splendidus str. LGP32 complete genome.</title>
        <authorList>
            <person name="Mazel D."/>
            <person name="Le Roux F."/>
        </authorList>
    </citation>
    <scope>NUCLEOTIDE SEQUENCE [LARGE SCALE GENOMIC DNA]</scope>
    <source>
        <strain evidence="17 18">LGP32</strain>
    </source>
</reference>
<comment type="pathway">
    <text evidence="2 13">Amino-acid biosynthesis; L-lysine biosynthesis via DAP pathway; (S)-tetrahydrodipicolinate from L-aspartate: step 3/4.</text>
</comment>
<dbReference type="AlphaFoldDB" id="B7VIM2"/>
<evidence type="ECO:0000313" key="17">
    <source>
        <dbReference type="EMBL" id="CAV19468.1"/>
    </source>
</evidence>
<keyword evidence="7 13" id="KW-0220">Diaminopimelate biosynthesis</keyword>
<feature type="active site" description="Proton donor/acceptor" evidence="13 15">
    <location>
        <position position="152"/>
    </location>
</feature>
<feature type="binding site" evidence="13 16">
    <location>
        <position position="64"/>
    </location>
    <ligand>
        <name>pyruvate</name>
        <dbReference type="ChEBI" id="CHEBI:15361"/>
    </ligand>
</feature>
<feature type="site" description="Part of a proton relay during catalysis" evidence="13">
    <location>
        <position position="63"/>
    </location>
</feature>
<dbReference type="PRINTS" id="PR00146">
    <property type="entry name" value="DHPICSNTHASE"/>
</dbReference>
<keyword evidence="5 13" id="KW-0963">Cytoplasm</keyword>
<dbReference type="Proteomes" id="UP000009100">
    <property type="component" value="Chromosome 1"/>
</dbReference>
<dbReference type="GO" id="GO:0008840">
    <property type="term" value="F:4-hydroxy-tetrahydrodipicolinate synthase activity"/>
    <property type="evidence" value="ECO:0007669"/>
    <property type="project" value="UniProtKB-UniRule"/>
</dbReference>
<comment type="catalytic activity">
    <reaction evidence="12 13">
        <text>L-aspartate 4-semialdehyde + pyruvate = (2S,4S)-4-hydroxy-2,3,4,5-tetrahydrodipicolinate + H2O + H(+)</text>
        <dbReference type="Rhea" id="RHEA:34171"/>
        <dbReference type="ChEBI" id="CHEBI:15361"/>
        <dbReference type="ChEBI" id="CHEBI:15377"/>
        <dbReference type="ChEBI" id="CHEBI:15378"/>
        <dbReference type="ChEBI" id="CHEBI:67139"/>
        <dbReference type="ChEBI" id="CHEBI:537519"/>
        <dbReference type="EC" id="4.3.3.7"/>
    </reaction>
</comment>
<evidence type="ECO:0000256" key="14">
    <source>
        <dbReference type="PIRNR" id="PIRNR001365"/>
    </source>
</evidence>
<organism evidence="17 18">
    <name type="scientific">Vibrio atlanticus (strain LGP32)</name>
    <name type="common">Vibrio splendidus (strain Mel32)</name>
    <dbReference type="NCBI Taxonomy" id="575788"/>
    <lineage>
        <taxon>Bacteria</taxon>
        <taxon>Pseudomonadati</taxon>
        <taxon>Pseudomonadota</taxon>
        <taxon>Gammaproteobacteria</taxon>
        <taxon>Vibrionales</taxon>
        <taxon>Vibrionaceae</taxon>
        <taxon>Vibrio</taxon>
    </lineage>
</organism>
<comment type="function">
    <text evidence="1 13">Catalyzes the condensation of (S)-aspartate-beta-semialdehyde [(S)-ASA] and pyruvate to 4-hydroxy-tetrahydrodipicolinate (HTPA).</text>
</comment>
<evidence type="ECO:0000256" key="15">
    <source>
        <dbReference type="PIRSR" id="PIRSR001365-1"/>
    </source>
</evidence>
<dbReference type="Gene3D" id="3.20.20.70">
    <property type="entry name" value="Aldolase class I"/>
    <property type="match status" value="1"/>
</dbReference>
<protein>
    <recommendedName>
        <fullName evidence="4 13">4-hydroxy-tetrahydrodipicolinate synthase</fullName>
        <shortName evidence="13">HTPA synthase</shortName>
        <ecNumber evidence="4 13">4.3.3.7</ecNumber>
    </recommendedName>
</protein>
<dbReference type="PANTHER" id="PTHR12128">
    <property type="entry name" value="DIHYDRODIPICOLINATE SYNTHASE"/>
    <property type="match status" value="1"/>
</dbReference>
<evidence type="ECO:0000256" key="11">
    <source>
        <dbReference type="ARBA" id="ARBA00044762"/>
    </source>
</evidence>
<dbReference type="PROSITE" id="PS00666">
    <property type="entry name" value="DHDPS_2"/>
    <property type="match status" value="1"/>
</dbReference>
<keyword evidence="8 13" id="KW-0457">Lysine biosynthesis</keyword>
<dbReference type="KEGG" id="vsp:VS_2305"/>
<dbReference type="eggNOG" id="COG0329">
    <property type="taxonomic scope" value="Bacteria"/>
</dbReference>
<dbReference type="InterPro" id="IPR002220">
    <property type="entry name" value="DapA-like"/>
</dbReference>
<accession>B7VIM2</accession>
<dbReference type="GO" id="GO:0005829">
    <property type="term" value="C:cytosol"/>
    <property type="evidence" value="ECO:0007669"/>
    <property type="project" value="TreeGrafter"/>
</dbReference>
<evidence type="ECO:0000256" key="5">
    <source>
        <dbReference type="ARBA" id="ARBA00022490"/>
    </source>
</evidence>
<evidence type="ECO:0000256" key="1">
    <source>
        <dbReference type="ARBA" id="ARBA00003294"/>
    </source>
</evidence>
<evidence type="ECO:0000256" key="8">
    <source>
        <dbReference type="ARBA" id="ARBA00023154"/>
    </source>
</evidence>
<evidence type="ECO:0000256" key="4">
    <source>
        <dbReference type="ARBA" id="ARBA00012086"/>
    </source>
</evidence>
<comment type="subunit">
    <text evidence="11 13">Homotetramer; dimer of dimers.</text>
</comment>
<dbReference type="CDD" id="cd00950">
    <property type="entry name" value="DHDPS"/>
    <property type="match status" value="1"/>
</dbReference>
<feature type="site" description="Part of a proton relay during catalysis" evidence="13">
    <location>
        <position position="126"/>
    </location>
</feature>
<dbReference type="InterPro" id="IPR005263">
    <property type="entry name" value="DapA"/>
</dbReference>
<name>B7VIM2_VIBA3</name>
<gene>
    <name evidence="13" type="primary">dapA</name>
    <name evidence="17" type="ordered locus">VS_2305</name>
</gene>
<dbReference type="HOGENOM" id="CLU_049343_7_1_6"/>
<keyword evidence="6 13" id="KW-0028">Amino-acid biosynthesis</keyword>
<proteinExistence type="inferred from homology"/>
<evidence type="ECO:0000256" key="13">
    <source>
        <dbReference type="HAMAP-Rule" id="MF_00418"/>
    </source>
</evidence>
<comment type="caution">
    <text evidence="13">Was originally thought to be a dihydrodipicolinate synthase (DHDPS), catalyzing the condensation of (S)-aspartate-beta-semialdehyde [(S)-ASA] and pyruvate to dihydrodipicolinate (DHDP). However, it was shown in E.coli that the product of the enzymatic reaction is not dihydrodipicolinate but in fact (4S)-4-hydroxy-2,3,4,5-tetrahydro-(2S)-dipicolinic acid (HTPA), and that the consecutive dehydration reaction leading to DHDP is not spontaneous but catalyzed by DapB.</text>
</comment>
<dbReference type="NCBIfam" id="TIGR00674">
    <property type="entry name" value="dapA"/>
    <property type="match status" value="1"/>
</dbReference>
<evidence type="ECO:0000256" key="3">
    <source>
        <dbReference type="ARBA" id="ARBA00007592"/>
    </source>
</evidence>
<comment type="subcellular location">
    <subcellularLocation>
        <location evidence="13">Cytoplasm</location>
    </subcellularLocation>
</comment>
<evidence type="ECO:0000256" key="6">
    <source>
        <dbReference type="ARBA" id="ARBA00022605"/>
    </source>
</evidence>
<sequence>MFIDWLTVTCKKNKLREIDMFSGSIVALVTPFNTDGEVDFDSLKKLVDHHVAAGSDGLVAVGTTGESSTLTIEEHVKVVNKVVEFADGRIPVIAGTGANATHESVLFSRLLNGSGIAGCLSVTPYYNKPTQEGLYQHYKAIAEVSDVPQILYNVPGRTAVDLLPETVARLAEIENIVALKDATGDLERIAIHRELCGEDFILLSGDDLTGLEFVKRGGDGVISVTNNVAAADMATMFKLAKEGKFEEAEAINERLMPLHKNLFVESNPIPVKWAVHKMGLIAEGGLRLPLTELSKPAQPVVAQAMTEACIY</sequence>
<feature type="binding site" evidence="13 16">
    <location>
        <position position="222"/>
    </location>
    <ligand>
        <name>pyruvate</name>
        <dbReference type="ChEBI" id="CHEBI:15361"/>
    </ligand>
</feature>
<comment type="similarity">
    <text evidence="3 13 14">Belongs to the DapA family.</text>
</comment>
<evidence type="ECO:0000256" key="16">
    <source>
        <dbReference type="PIRSR" id="PIRSR001365-2"/>
    </source>
</evidence>
<dbReference type="InterPro" id="IPR020624">
    <property type="entry name" value="Schiff_base-form_aldolases_CS"/>
</dbReference>
<dbReference type="GO" id="GO:0009089">
    <property type="term" value="P:lysine biosynthetic process via diaminopimelate"/>
    <property type="evidence" value="ECO:0007669"/>
    <property type="project" value="UniProtKB-UniRule"/>
</dbReference>
<dbReference type="InterPro" id="IPR020625">
    <property type="entry name" value="Schiff_base-form_aldolases_AS"/>
</dbReference>
<dbReference type="InterPro" id="IPR013785">
    <property type="entry name" value="Aldolase_TIM"/>
</dbReference>
<dbReference type="PANTHER" id="PTHR12128:SF66">
    <property type="entry name" value="4-HYDROXY-2-OXOGLUTARATE ALDOLASE, MITOCHONDRIAL"/>
    <property type="match status" value="1"/>
</dbReference>
<feature type="active site" description="Schiff-base intermediate with substrate" evidence="13 15">
    <location>
        <position position="180"/>
    </location>
</feature>
<dbReference type="SUPFAM" id="SSF51569">
    <property type="entry name" value="Aldolase"/>
    <property type="match status" value="1"/>
</dbReference>
<dbReference type="UniPathway" id="UPA00034">
    <property type="reaction ID" value="UER00017"/>
</dbReference>
<dbReference type="HAMAP" id="MF_00418">
    <property type="entry name" value="DapA"/>
    <property type="match status" value="1"/>
</dbReference>
<dbReference type="FunFam" id="3.20.20.70:FF:000046">
    <property type="entry name" value="4-hydroxy-tetrahydrodipicolinate synthase"/>
    <property type="match status" value="1"/>
</dbReference>
<evidence type="ECO:0000256" key="2">
    <source>
        <dbReference type="ARBA" id="ARBA00005120"/>
    </source>
</evidence>
<evidence type="ECO:0000256" key="9">
    <source>
        <dbReference type="ARBA" id="ARBA00023239"/>
    </source>
</evidence>
<dbReference type="EMBL" id="FM954972">
    <property type="protein sequence ID" value="CAV19468.1"/>
    <property type="molecule type" value="Genomic_DNA"/>
</dbReference>
<dbReference type="Pfam" id="PF00701">
    <property type="entry name" value="DHDPS"/>
    <property type="match status" value="1"/>
</dbReference>
<evidence type="ECO:0000313" key="18">
    <source>
        <dbReference type="Proteomes" id="UP000009100"/>
    </source>
</evidence>
<dbReference type="PROSITE" id="PS00665">
    <property type="entry name" value="DHDPS_1"/>
    <property type="match status" value="1"/>
</dbReference>
<keyword evidence="9 13" id="KW-0456">Lyase</keyword>
<dbReference type="GO" id="GO:0019877">
    <property type="term" value="P:diaminopimelate biosynthetic process"/>
    <property type="evidence" value="ECO:0007669"/>
    <property type="project" value="UniProtKB-UniRule"/>
</dbReference>
<evidence type="ECO:0000256" key="10">
    <source>
        <dbReference type="ARBA" id="ARBA00023270"/>
    </source>
</evidence>
<dbReference type="EC" id="4.3.3.7" evidence="4 13"/>
<evidence type="ECO:0000256" key="7">
    <source>
        <dbReference type="ARBA" id="ARBA00022915"/>
    </source>
</evidence>
<dbReference type="SMART" id="SM01130">
    <property type="entry name" value="DHDPS"/>
    <property type="match status" value="1"/>
</dbReference>
<dbReference type="STRING" id="575788.VS_2305"/>
<keyword evidence="10 13" id="KW-0704">Schiff base</keyword>
<dbReference type="PIRSF" id="PIRSF001365">
    <property type="entry name" value="DHDPS"/>
    <property type="match status" value="1"/>
</dbReference>
<evidence type="ECO:0000256" key="12">
    <source>
        <dbReference type="ARBA" id="ARBA00047836"/>
    </source>
</evidence>